<evidence type="ECO:0000313" key="1">
    <source>
        <dbReference type="EMBL" id="RDX61620.1"/>
    </source>
</evidence>
<organism evidence="1 2">
    <name type="scientific">Mucuna pruriens</name>
    <name type="common">Velvet bean</name>
    <name type="synonym">Dolichos pruriens</name>
    <dbReference type="NCBI Taxonomy" id="157652"/>
    <lineage>
        <taxon>Eukaryota</taxon>
        <taxon>Viridiplantae</taxon>
        <taxon>Streptophyta</taxon>
        <taxon>Embryophyta</taxon>
        <taxon>Tracheophyta</taxon>
        <taxon>Spermatophyta</taxon>
        <taxon>Magnoliopsida</taxon>
        <taxon>eudicotyledons</taxon>
        <taxon>Gunneridae</taxon>
        <taxon>Pentapetalae</taxon>
        <taxon>rosids</taxon>
        <taxon>fabids</taxon>
        <taxon>Fabales</taxon>
        <taxon>Fabaceae</taxon>
        <taxon>Papilionoideae</taxon>
        <taxon>50 kb inversion clade</taxon>
        <taxon>NPAAA clade</taxon>
        <taxon>indigoferoid/millettioid clade</taxon>
        <taxon>Phaseoleae</taxon>
        <taxon>Mucuna</taxon>
    </lineage>
</organism>
<sequence>MDKKHVDELSLECSMCNNSGIDSQIELDRNQIFRLSRKTFLPQYDKSKPKQFCIHVMASSPSQWRVCCFPLLCFCIYLIFPSHVPAKKLENMVGEKLPISLIKLSISGCPLLQKRCRTKHHSTWPKISHIRDIK</sequence>
<protein>
    <submittedName>
        <fullName evidence="1">Uncharacterized protein</fullName>
    </submittedName>
</protein>
<feature type="non-terminal residue" evidence="1">
    <location>
        <position position="1"/>
    </location>
</feature>
<dbReference type="STRING" id="157652.A0A371E6G9"/>
<dbReference type="EMBL" id="QJKJ01016021">
    <property type="protein sequence ID" value="RDX61620.1"/>
    <property type="molecule type" value="Genomic_DNA"/>
</dbReference>
<proteinExistence type="predicted"/>
<name>A0A371E6G9_MUCPR</name>
<evidence type="ECO:0000313" key="2">
    <source>
        <dbReference type="Proteomes" id="UP000257109"/>
    </source>
</evidence>
<dbReference type="OrthoDB" id="1413650at2759"/>
<feature type="non-terminal residue" evidence="1">
    <location>
        <position position="134"/>
    </location>
</feature>
<keyword evidence="2" id="KW-1185">Reference proteome</keyword>
<accession>A0A371E6G9</accession>
<gene>
    <name evidence="1" type="ORF">CR513_60134</name>
</gene>
<dbReference type="AlphaFoldDB" id="A0A371E6G9"/>
<dbReference type="Proteomes" id="UP000257109">
    <property type="component" value="Unassembled WGS sequence"/>
</dbReference>
<comment type="caution">
    <text evidence="1">The sequence shown here is derived from an EMBL/GenBank/DDBJ whole genome shotgun (WGS) entry which is preliminary data.</text>
</comment>
<reference evidence="1" key="1">
    <citation type="submission" date="2018-05" db="EMBL/GenBank/DDBJ databases">
        <title>Draft genome of Mucuna pruriens seed.</title>
        <authorList>
            <person name="Nnadi N.E."/>
            <person name="Vos R."/>
            <person name="Hasami M.H."/>
            <person name="Devisetty U.K."/>
            <person name="Aguiy J.C."/>
        </authorList>
    </citation>
    <scope>NUCLEOTIDE SEQUENCE [LARGE SCALE GENOMIC DNA]</scope>
    <source>
        <strain evidence="1">JCA_2017</strain>
    </source>
</reference>